<name>A0A2G9H6Y7_9LAMI</name>
<dbReference type="OrthoDB" id="913805at2759"/>
<keyword evidence="3" id="KW-1185">Reference proteome</keyword>
<dbReference type="PANTHER" id="PTHR35546:SF130">
    <property type="entry name" value="EXPRESSED PROTEIN"/>
    <property type="match status" value="1"/>
</dbReference>
<dbReference type="STRING" id="429701.A0A2G9H6Y7"/>
<dbReference type="InterPro" id="IPR055290">
    <property type="entry name" value="At3g26010-like"/>
</dbReference>
<sequence>MELSDQSFHIPEEILREILLKLPPKSLFRFRCVSKNWLSVISHPSFFTYYISHSKYSYSPPFMIIFQGGQKRGIHSFVSICNTLKSFKFPILSDRISGLKVKATSDDLILYELYRQEHVYFIVNPFTNQILTLPKHSETKSYGLTGLTSYVKNGITSYSVVRLVKDCKKTSLNLEVFSSQRGEWRNLEPRICTFNVEVDERPCVEFRGKLHWICNKMTTLLACDPCSNECSNECRFFGIPNEAYIMKGKNAILGVSGEDLFYFEMNRISIQECKFPRWKLWVMKDYEQGEWSLIKEGKERKIETFGVLCNVLLTYSALLPIMFHRWDKDLVYFWHEGYVLSFNVRTGWFED</sequence>
<dbReference type="InterPro" id="IPR001810">
    <property type="entry name" value="F-box_dom"/>
</dbReference>
<accession>A0A2G9H6Y7</accession>
<comment type="caution">
    <text evidence="2">The sequence shown here is derived from an EMBL/GenBank/DDBJ whole genome shotgun (WGS) entry which is preliminary data.</text>
</comment>
<dbReference type="Pfam" id="PF24750">
    <property type="entry name" value="b-prop_At3g26010-like"/>
    <property type="match status" value="1"/>
</dbReference>
<evidence type="ECO:0000259" key="1">
    <source>
        <dbReference type="PROSITE" id="PS50181"/>
    </source>
</evidence>
<dbReference type="PANTHER" id="PTHR35546">
    <property type="entry name" value="F-BOX PROTEIN INTERACTION DOMAIN PROTEIN-RELATED"/>
    <property type="match status" value="1"/>
</dbReference>
<organism evidence="2 3">
    <name type="scientific">Handroanthus impetiginosus</name>
    <dbReference type="NCBI Taxonomy" id="429701"/>
    <lineage>
        <taxon>Eukaryota</taxon>
        <taxon>Viridiplantae</taxon>
        <taxon>Streptophyta</taxon>
        <taxon>Embryophyta</taxon>
        <taxon>Tracheophyta</taxon>
        <taxon>Spermatophyta</taxon>
        <taxon>Magnoliopsida</taxon>
        <taxon>eudicotyledons</taxon>
        <taxon>Gunneridae</taxon>
        <taxon>Pentapetalae</taxon>
        <taxon>asterids</taxon>
        <taxon>lamiids</taxon>
        <taxon>Lamiales</taxon>
        <taxon>Bignoniaceae</taxon>
        <taxon>Crescentiina</taxon>
        <taxon>Tabebuia alliance</taxon>
        <taxon>Handroanthus</taxon>
    </lineage>
</organism>
<gene>
    <name evidence="2" type="ORF">CDL12_14093</name>
</gene>
<feature type="domain" description="F-box" evidence="1">
    <location>
        <begin position="4"/>
        <end position="50"/>
    </location>
</feature>
<dbReference type="InterPro" id="IPR056592">
    <property type="entry name" value="Beta-prop_At3g26010-like"/>
</dbReference>
<reference evidence="3" key="1">
    <citation type="journal article" date="2018" name="Gigascience">
        <title>Genome assembly of the Pink Ipe (Handroanthus impetiginosus, Bignoniaceae), a highly valued, ecologically keystone Neotropical timber forest tree.</title>
        <authorList>
            <person name="Silva-Junior O.B."/>
            <person name="Grattapaglia D."/>
            <person name="Novaes E."/>
            <person name="Collevatti R.G."/>
        </authorList>
    </citation>
    <scope>NUCLEOTIDE SEQUENCE [LARGE SCALE GENOMIC DNA]</scope>
    <source>
        <strain evidence="3">cv. UFG-1</strain>
    </source>
</reference>
<protein>
    <recommendedName>
        <fullName evidence="1">F-box domain-containing protein</fullName>
    </recommendedName>
</protein>
<dbReference type="Pfam" id="PF00646">
    <property type="entry name" value="F-box"/>
    <property type="match status" value="1"/>
</dbReference>
<dbReference type="Proteomes" id="UP000231279">
    <property type="component" value="Unassembled WGS sequence"/>
</dbReference>
<dbReference type="CDD" id="cd22157">
    <property type="entry name" value="F-box_AtFBW1-like"/>
    <property type="match status" value="1"/>
</dbReference>
<dbReference type="SMART" id="SM00256">
    <property type="entry name" value="FBOX"/>
    <property type="match status" value="1"/>
</dbReference>
<dbReference type="InterPro" id="IPR036047">
    <property type="entry name" value="F-box-like_dom_sf"/>
</dbReference>
<evidence type="ECO:0000313" key="3">
    <source>
        <dbReference type="Proteomes" id="UP000231279"/>
    </source>
</evidence>
<dbReference type="AlphaFoldDB" id="A0A2G9H6Y7"/>
<proteinExistence type="predicted"/>
<dbReference type="SUPFAM" id="SSF81383">
    <property type="entry name" value="F-box domain"/>
    <property type="match status" value="1"/>
</dbReference>
<dbReference type="PROSITE" id="PS50181">
    <property type="entry name" value="FBOX"/>
    <property type="match status" value="1"/>
</dbReference>
<dbReference type="Gene3D" id="1.20.1280.50">
    <property type="match status" value="1"/>
</dbReference>
<dbReference type="EMBL" id="NKXS01002505">
    <property type="protein sequence ID" value="PIN13287.1"/>
    <property type="molecule type" value="Genomic_DNA"/>
</dbReference>
<evidence type="ECO:0000313" key="2">
    <source>
        <dbReference type="EMBL" id="PIN13287.1"/>
    </source>
</evidence>